<accession>A0ABX0INJ8</accession>
<organism evidence="1 2">
    <name type="scientific">Flavobacterium jejuense</name>
    <dbReference type="NCBI Taxonomy" id="1544455"/>
    <lineage>
        <taxon>Bacteria</taxon>
        <taxon>Pseudomonadati</taxon>
        <taxon>Bacteroidota</taxon>
        <taxon>Flavobacteriia</taxon>
        <taxon>Flavobacteriales</taxon>
        <taxon>Flavobacteriaceae</taxon>
        <taxon>Flavobacterium</taxon>
    </lineage>
</organism>
<evidence type="ECO:0000313" key="2">
    <source>
        <dbReference type="Proteomes" id="UP000817854"/>
    </source>
</evidence>
<protein>
    <submittedName>
        <fullName evidence="1">SsrA-binding protein</fullName>
    </submittedName>
</protein>
<sequence>MYKFLAKLNKMLLPSFTKQRLDITRAKKWQKALLAYRYYITIKSLD</sequence>
<name>A0ABX0INJ8_9FLAO</name>
<gene>
    <name evidence="1" type="ORF">FIA58_005730</name>
</gene>
<evidence type="ECO:0000313" key="1">
    <source>
        <dbReference type="EMBL" id="NHN25176.1"/>
    </source>
</evidence>
<comment type="caution">
    <text evidence="1">The sequence shown here is derived from an EMBL/GenBank/DDBJ whole genome shotgun (WGS) entry which is preliminary data.</text>
</comment>
<proteinExistence type="predicted"/>
<keyword evidence="2" id="KW-1185">Reference proteome</keyword>
<dbReference type="Proteomes" id="UP000817854">
    <property type="component" value="Unassembled WGS sequence"/>
</dbReference>
<reference evidence="1 2" key="2">
    <citation type="submission" date="2020-02" db="EMBL/GenBank/DDBJ databases">
        <title>Flavobacterium profundi sp. nov., isolated from a deep-sea seamount.</title>
        <authorList>
            <person name="Zhang D.-C."/>
        </authorList>
    </citation>
    <scope>NUCLEOTIDE SEQUENCE [LARGE SCALE GENOMIC DNA]</scope>
    <source>
        <strain evidence="1 2">EC11</strain>
    </source>
</reference>
<dbReference type="EMBL" id="VEVQ02000003">
    <property type="protein sequence ID" value="NHN25176.1"/>
    <property type="molecule type" value="Genomic_DNA"/>
</dbReference>
<reference evidence="2" key="1">
    <citation type="submission" date="2019-05" db="EMBL/GenBank/DDBJ databases">
        <title>Flavobacterium profundi sp. nov., isolated from a deep-sea seamount.</title>
        <authorList>
            <person name="Zhang D.-C."/>
        </authorList>
    </citation>
    <scope>NUCLEOTIDE SEQUENCE [LARGE SCALE GENOMIC DNA]</scope>
    <source>
        <strain evidence="2">EC11</strain>
    </source>
</reference>